<comment type="similarity">
    <text evidence="2">Belongs to the GtrA family.</text>
</comment>
<dbReference type="KEGG" id="bbgw:UT28_C0001G0357"/>
<evidence type="ECO:0000256" key="2">
    <source>
        <dbReference type="ARBA" id="ARBA00009399"/>
    </source>
</evidence>
<accession>A0A0G4B2H6</accession>
<evidence type="ECO:0000313" key="8">
    <source>
        <dbReference type="EMBL" id="AKM82166.1"/>
    </source>
</evidence>
<evidence type="ECO:0000259" key="7">
    <source>
        <dbReference type="Pfam" id="PF04138"/>
    </source>
</evidence>
<dbReference type="AlphaFoldDB" id="A0A0G4B2H6"/>
<name>A0A0G4B2H6_9BACT</name>
<keyword evidence="5 6" id="KW-0472">Membrane</keyword>
<feature type="transmembrane region" description="Helical" evidence="6">
    <location>
        <begin position="12"/>
        <end position="33"/>
    </location>
</feature>
<reference evidence="8 9" key="1">
    <citation type="journal article" date="2015" name="Nature">
        <title>rRNA introns, odd ribosomes, and small enigmatic genomes across a large radiation of phyla.</title>
        <authorList>
            <person name="Brown C.T."/>
            <person name="Hug L.A."/>
            <person name="Thomas B.C."/>
            <person name="Sharon I."/>
            <person name="Castelle C.J."/>
            <person name="Singh A."/>
            <person name="Wilkins M.J."/>
            <person name="Williams K.H."/>
            <person name="Banfield J.F."/>
        </authorList>
    </citation>
    <scope>NUCLEOTIDE SEQUENCE [LARGE SCALE GENOMIC DNA]</scope>
</reference>
<dbReference type="GO" id="GO:0000271">
    <property type="term" value="P:polysaccharide biosynthetic process"/>
    <property type="evidence" value="ECO:0007669"/>
    <property type="project" value="InterPro"/>
</dbReference>
<evidence type="ECO:0000256" key="5">
    <source>
        <dbReference type="ARBA" id="ARBA00023136"/>
    </source>
</evidence>
<feature type="transmembrane region" description="Helical" evidence="6">
    <location>
        <begin position="80"/>
        <end position="99"/>
    </location>
</feature>
<evidence type="ECO:0000256" key="1">
    <source>
        <dbReference type="ARBA" id="ARBA00004141"/>
    </source>
</evidence>
<dbReference type="PANTHER" id="PTHR38459">
    <property type="entry name" value="PROPHAGE BACTOPRENOL-LINKED GLUCOSE TRANSLOCASE HOMOLOG"/>
    <property type="match status" value="1"/>
</dbReference>
<evidence type="ECO:0000256" key="4">
    <source>
        <dbReference type="ARBA" id="ARBA00022989"/>
    </source>
</evidence>
<dbReference type="PANTHER" id="PTHR38459:SF1">
    <property type="entry name" value="PROPHAGE BACTOPRENOL-LINKED GLUCOSE TRANSLOCASE HOMOLOG"/>
    <property type="match status" value="1"/>
</dbReference>
<gene>
    <name evidence="8" type="ORF">UT28_C0001G0357</name>
</gene>
<evidence type="ECO:0000313" key="9">
    <source>
        <dbReference type="Proteomes" id="UP000035648"/>
    </source>
</evidence>
<dbReference type="EMBL" id="CP011213">
    <property type="protein sequence ID" value="AKM82166.1"/>
    <property type="molecule type" value="Genomic_DNA"/>
</dbReference>
<protein>
    <recommendedName>
        <fullName evidence="7">GtrA/DPMS transmembrane domain-containing protein</fullName>
    </recommendedName>
</protein>
<dbReference type="InterPro" id="IPR051401">
    <property type="entry name" value="GtrA_CellWall_Glycosyl"/>
</dbReference>
<dbReference type="Pfam" id="PF04138">
    <property type="entry name" value="GtrA_DPMS_TM"/>
    <property type="match status" value="1"/>
</dbReference>
<dbReference type="InterPro" id="IPR007267">
    <property type="entry name" value="GtrA_DPMS_TM"/>
</dbReference>
<organism evidence="8 9">
    <name type="scientific">Berkelbacteria bacterium GW2011_GWE1_39_12</name>
    <dbReference type="NCBI Taxonomy" id="1618337"/>
    <lineage>
        <taxon>Bacteria</taxon>
        <taxon>Candidatus Berkelbacteria</taxon>
    </lineage>
</organism>
<dbReference type="GO" id="GO:0005886">
    <property type="term" value="C:plasma membrane"/>
    <property type="evidence" value="ECO:0007669"/>
    <property type="project" value="TreeGrafter"/>
</dbReference>
<sequence length="137" mass="15820">MKDFLQSKMVRQFVKFGVVGFSSFIVDAGIYFVETRYLGIYYIVAKGVSFLVSVINSYTWNRRWTFKSANEQKTQEFGKFLIVSTVGFGLNLSIMYLTVSVLRIFDFYGLLIATAVVMVWNFSANKFWVFKETVVTT</sequence>
<feature type="transmembrane region" description="Helical" evidence="6">
    <location>
        <begin position="105"/>
        <end position="122"/>
    </location>
</feature>
<evidence type="ECO:0000256" key="3">
    <source>
        <dbReference type="ARBA" id="ARBA00022692"/>
    </source>
</evidence>
<dbReference type="Proteomes" id="UP000035648">
    <property type="component" value="Chromosome"/>
</dbReference>
<evidence type="ECO:0000256" key="6">
    <source>
        <dbReference type="SAM" id="Phobius"/>
    </source>
</evidence>
<keyword evidence="4 6" id="KW-1133">Transmembrane helix</keyword>
<feature type="domain" description="GtrA/DPMS transmembrane" evidence="7">
    <location>
        <begin position="15"/>
        <end position="130"/>
    </location>
</feature>
<feature type="transmembrane region" description="Helical" evidence="6">
    <location>
        <begin position="39"/>
        <end position="59"/>
    </location>
</feature>
<keyword evidence="3 6" id="KW-0812">Transmembrane</keyword>
<dbReference type="STRING" id="1618337.UT28_C0001G0357"/>
<comment type="subcellular location">
    <subcellularLocation>
        <location evidence="1">Membrane</location>
        <topology evidence="1">Multi-pass membrane protein</topology>
    </subcellularLocation>
</comment>
<proteinExistence type="inferred from homology"/>